<dbReference type="PANTHER" id="PTHR47154:SF2">
    <property type="entry name" value="G-PROTEIN COUPLED RECEPTOR MTH-RELATED"/>
    <property type="match status" value="1"/>
</dbReference>
<keyword evidence="1" id="KW-1133">Transmembrane helix</keyword>
<dbReference type="Gene3D" id="1.20.1070.10">
    <property type="entry name" value="Rhodopsin 7-helix transmembrane proteins"/>
    <property type="match status" value="1"/>
</dbReference>
<feature type="transmembrane region" description="Helical" evidence="1">
    <location>
        <begin position="326"/>
        <end position="344"/>
    </location>
</feature>
<sequence length="373" mass="42634">MFSLTAVNIKKVKTELDSFKEQDESTTTCLNFDSQTFLQFMRISVMMGLNWILIIICVIAKYNGFLSPLMDVVGHLHNLYGVIVFVVLVLKRNTLKMLMDSELSVSVSICTGFVLSTICIPLTIAVYLYIPTFQNVTGKCIISNQLCMFILYLEAILNIFYKTPEIFDLFMLADFYAFILWFSVISYHLWKVFKSLSRYENPNEFLIYSVFVWVTSAIMGVVNPMIPIVLNVSEETLDVVLCLPVLVGGIFNVIMFSLTVVNIKKVKTELNSFKEQDESTTTCLNFDTESFLQFTRISVMMGLNWIVIIICKISESNGFLSPLIDVVGHVENLIGVIVFVVLVLKRSTLKMLRDSYHQRQRDRLARALRQLPV</sequence>
<feature type="transmembrane region" description="Helical" evidence="1">
    <location>
        <begin position="173"/>
        <end position="193"/>
    </location>
</feature>
<proteinExistence type="predicted"/>
<organism evidence="2">
    <name type="scientific">Drosophila rhopaloa</name>
    <name type="common">Fruit fly</name>
    <dbReference type="NCBI Taxonomy" id="1041015"/>
    <lineage>
        <taxon>Eukaryota</taxon>
        <taxon>Metazoa</taxon>
        <taxon>Ecdysozoa</taxon>
        <taxon>Arthropoda</taxon>
        <taxon>Hexapoda</taxon>
        <taxon>Insecta</taxon>
        <taxon>Pterygota</taxon>
        <taxon>Neoptera</taxon>
        <taxon>Endopterygota</taxon>
        <taxon>Diptera</taxon>
        <taxon>Brachycera</taxon>
        <taxon>Muscomorpha</taxon>
        <taxon>Ephydroidea</taxon>
        <taxon>Drosophilidae</taxon>
        <taxon>Drosophila</taxon>
        <taxon>Sophophora</taxon>
    </lineage>
</organism>
<dbReference type="OrthoDB" id="7871604at2759"/>
<feature type="transmembrane region" description="Helical" evidence="1">
    <location>
        <begin position="103"/>
        <end position="130"/>
    </location>
</feature>
<evidence type="ECO:0000313" key="2">
    <source>
        <dbReference type="RefSeq" id="XP_016970096.1"/>
    </source>
</evidence>
<dbReference type="GO" id="GO:0008528">
    <property type="term" value="F:G protein-coupled peptide receptor activity"/>
    <property type="evidence" value="ECO:0007669"/>
    <property type="project" value="TreeGrafter"/>
</dbReference>
<name>A0A6P4E9I0_DRORH</name>
<dbReference type="GO" id="GO:0005886">
    <property type="term" value="C:plasma membrane"/>
    <property type="evidence" value="ECO:0007669"/>
    <property type="project" value="TreeGrafter"/>
</dbReference>
<accession>A0A6P4E9I0</accession>
<gene>
    <name evidence="2" type="primary">LOC108037934</name>
</gene>
<feature type="transmembrane region" description="Helical" evidence="1">
    <location>
        <begin position="142"/>
        <end position="161"/>
    </location>
</feature>
<dbReference type="RefSeq" id="XP_016970096.1">
    <property type="nucleotide sequence ID" value="XM_017114607.1"/>
</dbReference>
<evidence type="ECO:0000256" key="1">
    <source>
        <dbReference type="SAM" id="Phobius"/>
    </source>
</evidence>
<dbReference type="AlphaFoldDB" id="A0A6P4E9I0"/>
<reference evidence="2" key="1">
    <citation type="submission" date="2025-08" db="UniProtKB">
        <authorList>
            <consortium name="RefSeq"/>
        </authorList>
    </citation>
    <scope>IDENTIFICATION</scope>
</reference>
<feature type="transmembrane region" description="Helical" evidence="1">
    <location>
        <begin position="40"/>
        <end position="60"/>
    </location>
</feature>
<feature type="transmembrane region" description="Helical" evidence="1">
    <location>
        <begin position="72"/>
        <end position="91"/>
    </location>
</feature>
<keyword evidence="1" id="KW-0472">Membrane</keyword>
<dbReference type="PANTHER" id="PTHR47154">
    <property type="entry name" value="G-PROTEIN COUPLED RECEPTOR MTH-RELATED"/>
    <property type="match status" value="1"/>
</dbReference>
<keyword evidence="1" id="KW-0812">Transmembrane</keyword>
<dbReference type="InterPro" id="IPR051384">
    <property type="entry name" value="Mth_GPCR"/>
</dbReference>
<protein>
    <submittedName>
        <fullName evidence="2">Probable G-protein coupled receptor Mth-like 7</fullName>
    </submittedName>
</protein>
<feature type="transmembrane region" description="Helical" evidence="1">
    <location>
        <begin position="205"/>
        <end position="226"/>
    </location>
</feature>
<feature type="transmembrane region" description="Helical" evidence="1">
    <location>
        <begin position="238"/>
        <end position="261"/>
    </location>
</feature>